<sequence length="244" mass="27269">MTIIAPNGPGLARGIGSILIVLHTTFLCYNLALLSNNFLPLSRSRLSRTLSVLINFLAIVFTFTMGPLVLDDSKKVSESILLIDLKNGIMLIHISCSHEYKMEQGKCSIRFMSSFAITYVLVSTFCLSTYLPLAFYRLPPPSFEDMPQINSSVRYKWCSIIVNIIPMCYYTILLLPIGVQKSIILFVAAPVDMGITVAVLAMLERREINAEKEKELEKAKRRRQGICRDCISLGMGHIGQGGRE</sequence>
<name>A0A3N4L9D7_9PEZI</name>
<organism evidence="3 4">
    <name type="scientific">Morchella conica CCBAS932</name>
    <dbReference type="NCBI Taxonomy" id="1392247"/>
    <lineage>
        <taxon>Eukaryota</taxon>
        <taxon>Fungi</taxon>
        <taxon>Dikarya</taxon>
        <taxon>Ascomycota</taxon>
        <taxon>Pezizomycotina</taxon>
        <taxon>Pezizomycetes</taxon>
        <taxon>Pezizales</taxon>
        <taxon>Morchellaceae</taxon>
        <taxon>Morchella</taxon>
    </lineage>
</organism>
<protein>
    <submittedName>
        <fullName evidence="3">Uncharacterized protein</fullName>
    </submittedName>
</protein>
<dbReference type="EMBL" id="ML119117">
    <property type="protein sequence ID" value="RPB14625.1"/>
    <property type="molecule type" value="Genomic_DNA"/>
</dbReference>
<feature type="transmembrane region" description="Helical" evidence="2">
    <location>
        <begin position="183"/>
        <end position="203"/>
    </location>
</feature>
<evidence type="ECO:0000256" key="2">
    <source>
        <dbReference type="SAM" id="Phobius"/>
    </source>
</evidence>
<feature type="transmembrane region" description="Helical" evidence="2">
    <location>
        <begin position="116"/>
        <end position="136"/>
    </location>
</feature>
<keyword evidence="2" id="KW-0472">Membrane</keyword>
<accession>A0A3N4L9D7</accession>
<feature type="transmembrane region" description="Helical" evidence="2">
    <location>
        <begin position="157"/>
        <end position="177"/>
    </location>
</feature>
<feature type="transmembrane region" description="Helical" evidence="2">
    <location>
        <begin position="50"/>
        <end position="70"/>
    </location>
</feature>
<dbReference type="InParanoid" id="A0A3N4L9D7"/>
<keyword evidence="4" id="KW-1185">Reference proteome</keyword>
<evidence type="ECO:0000313" key="3">
    <source>
        <dbReference type="EMBL" id="RPB14625.1"/>
    </source>
</evidence>
<feature type="coiled-coil region" evidence="1">
    <location>
        <begin position="200"/>
        <end position="229"/>
    </location>
</feature>
<proteinExistence type="predicted"/>
<evidence type="ECO:0000313" key="4">
    <source>
        <dbReference type="Proteomes" id="UP000277580"/>
    </source>
</evidence>
<dbReference type="Proteomes" id="UP000277580">
    <property type="component" value="Unassembled WGS sequence"/>
</dbReference>
<gene>
    <name evidence="3" type="ORF">P167DRAFT_543749</name>
</gene>
<reference evidence="3 4" key="1">
    <citation type="journal article" date="2018" name="Nat. Ecol. Evol.">
        <title>Pezizomycetes genomes reveal the molecular basis of ectomycorrhizal truffle lifestyle.</title>
        <authorList>
            <person name="Murat C."/>
            <person name="Payen T."/>
            <person name="Noel B."/>
            <person name="Kuo A."/>
            <person name="Morin E."/>
            <person name="Chen J."/>
            <person name="Kohler A."/>
            <person name="Krizsan K."/>
            <person name="Balestrini R."/>
            <person name="Da Silva C."/>
            <person name="Montanini B."/>
            <person name="Hainaut M."/>
            <person name="Levati E."/>
            <person name="Barry K.W."/>
            <person name="Belfiori B."/>
            <person name="Cichocki N."/>
            <person name="Clum A."/>
            <person name="Dockter R.B."/>
            <person name="Fauchery L."/>
            <person name="Guy J."/>
            <person name="Iotti M."/>
            <person name="Le Tacon F."/>
            <person name="Lindquist E.A."/>
            <person name="Lipzen A."/>
            <person name="Malagnac F."/>
            <person name="Mello A."/>
            <person name="Molinier V."/>
            <person name="Miyauchi S."/>
            <person name="Poulain J."/>
            <person name="Riccioni C."/>
            <person name="Rubini A."/>
            <person name="Sitrit Y."/>
            <person name="Splivallo R."/>
            <person name="Traeger S."/>
            <person name="Wang M."/>
            <person name="Zifcakova L."/>
            <person name="Wipf D."/>
            <person name="Zambonelli A."/>
            <person name="Paolocci F."/>
            <person name="Nowrousian M."/>
            <person name="Ottonello S."/>
            <person name="Baldrian P."/>
            <person name="Spatafora J.W."/>
            <person name="Henrissat B."/>
            <person name="Nagy L.G."/>
            <person name="Aury J.M."/>
            <person name="Wincker P."/>
            <person name="Grigoriev I.V."/>
            <person name="Bonfante P."/>
            <person name="Martin F.M."/>
        </authorList>
    </citation>
    <scope>NUCLEOTIDE SEQUENCE [LARGE SCALE GENOMIC DNA]</scope>
    <source>
        <strain evidence="3 4">CCBAS932</strain>
    </source>
</reference>
<keyword evidence="1" id="KW-0175">Coiled coil</keyword>
<keyword evidence="2" id="KW-0812">Transmembrane</keyword>
<keyword evidence="2" id="KW-1133">Transmembrane helix</keyword>
<feature type="transmembrane region" description="Helical" evidence="2">
    <location>
        <begin position="15"/>
        <end position="38"/>
    </location>
</feature>
<dbReference type="AlphaFoldDB" id="A0A3N4L9D7"/>
<evidence type="ECO:0000256" key="1">
    <source>
        <dbReference type="SAM" id="Coils"/>
    </source>
</evidence>
<dbReference type="OrthoDB" id="10451096at2759"/>